<dbReference type="Proteomes" id="UP000005824">
    <property type="component" value="Unassembled WGS sequence"/>
</dbReference>
<dbReference type="GO" id="GO:0006313">
    <property type="term" value="P:DNA transposition"/>
    <property type="evidence" value="ECO:0007669"/>
    <property type="project" value="InterPro"/>
</dbReference>
<dbReference type="Pfam" id="PF01548">
    <property type="entry name" value="DEDD_Tnp_IS110"/>
    <property type="match status" value="1"/>
</dbReference>
<dbReference type="InterPro" id="IPR003346">
    <property type="entry name" value="Transposase_20"/>
</dbReference>
<organism evidence="3 4">
    <name type="scientific">Chthoniobacter flavus Ellin428</name>
    <dbReference type="NCBI Taxonomy" id="497964"/>
    <lineage>
        <taxon>Bacteria</taxon>
        <taxon>Pseudomonadati</taxon>
        <taxon>Verrucomicrobiota</taxon>
        <taxon>Spartobacteria</taxon>
        <taxon>Chthoniobacterales</taxon>
        <taxon>Chthoniobacteraceae</taxon>
        <taxon>Chthoniobacter</taxon>
    </lineage>
</organism>
<feature type="domain" description="Transposase IS116/IS110/IS902 C-terminal" evidence="2">
    <location>
        <begin position="191"/>
        <end position="274"/>
    </location>
</feature>
<dbReference type="PANTHER" id="PTHR33055">
    <property type="entry name" value="TRANSPOSASE FOR INSERTION SEQUENCE ELEMENT IS1111A"/>
    <property type="match status" value="1"/>
</dbReference>
<dbReference type="PANTHER" id="PTHR33055:SF13">
    <property type="entry name" value="TRANSPOSASE"/>
    <property type="match status" value="1"/>
</dbReference>
<name>B4CYH8_9BACT</name>
<dbReference type="EMBL" id="ABVL01000004">
    <property type="protein sequence ID" value="EDY20519.1"/>
    <property type="molecule type" value="Genomic_DNA"/>
</dbReference>
<keyword evidence="4" id="KW-1185">Reference proteome</keyword>
<dbReference type="InterPro" id="IPR047650">
    <property type="entry name" value="Transpos_IS110"/>
</dbReference>
<dbReference type="eggNOG" id="COG3547">
    <property type="taxonomic scope" value="Bacteria"/>
</dbReference>
<comment type="caution">
    <text evidence="3">The sequence shown here is derived from an EMBL/GenBank/DDBJ whole genome shotgun (WGS) entry which is preliminary data.</text>
</comment>
<dbReference type="GO" id="GO:0003677">
    <property type="term" value="F:DNA binding"/>
    <property type="evidence" value="ECO:0007669"/>
    <property type="project" value="InterPro"/>
</dbReference>
<dbReference type="GO" id="GO:0004803">
    <property type="term" value="F:transposase activity"/>
    <property type="evidence" value="ECO:0007669"/>
    <property type="project" value="InterPro"/>
</dbReference>
<dbReference type="Pfam" id="PF02371">
    <property type="entry name" value="Transposase_20"/>
    <property type="match status" value="1"/>
</dbReference>
<evidence type="ECO:0000313" key="4">
    <source>
        <dbReference type="Proteomes" id="UP000005824"/>
    </source>
</evidence>
<evidence type="ECO:0000313" key="3">
    <source>
        <dbReference type="EMBL" id="EDY20519.1"/>
    </source>
</evidence>
<dbReference type="InterPro" id="IPR002525">
    <property type="entry name" value="Transp_IS110-like_N"/>
</dbReference>
<dbReference type="RefSeq" id="WP_006979042.1">
    <property type="nucleotide sequence ID" value="NZ_ABVL01000004.1"/>
</dbReference>
<reference evidence="3 4" key="1">
    <citation type="journal article" date="2011" name="J. Bacteriol.">
        <title>Genome sequence of Chthoniobacter flavus Ellin428, an aerobic heterotrophic soil bacterium.</title>
        <authorList>
            <person name="Kant R."/>
            <person name="van Passel M.W."/>
            <person name="Palva A."/>
            <person name="Lucas S."/>
            <person name="Lapidus A."/>
            <person name="Glavina Del Rio T."/>
            <person name="Dalin E."/>
            <person name="Tice H."/>
            <person name="Bruce D."/>
            <person name="Goodwin L."/>
            <person name="Pitluck S."/>
            <person name="Larimer F.W."/>
            <person name="Land M.L."/>
            <person name="Hauser L."/>
            <person name="Sangwan P."/>
            <person name="de Vos W.M."/>
            <person name="Janssen P.H."/>
            <person name="Smidt H."/>
        </authorList>
    </citation>
    <scope>NUCLEOTIDE SEQUENCE [LARGE SCALE GENOMIC DNA]</scope>
    <source>
        <strain evidence="3 4">Ellin428</strain>
    </source>
</reference>
<dbReference type="AlphaFoldDB" id="B4CYH8"/>
<feature type="domain" description="Transposase IS110-like N-terminal" evidence="1">
    <location>
        <begin position="8"/>
        <end position="150"/>
    </location>
</feature>
<evidence type="ECO:0000259" key="1">
    <source>
        <dbReference type="Pfam" id="PF01548"/>
    </source>
</evidence>
<evidence type="ECO:0000259" key="2">
    <source>
        <dbReference type="Pfam" id="PF02371"/>
    </source>
</evidence>
<protein>
    <submittedName>
        <fullName evidence="3">Transposase IS116/IS110/IS902 family protein</fullName>
    </submittedName>
</protein>
<sequence length="314" mass="34691">MSSPSCYLGVDVSKDTLVVAGQNRRWQFANTKEGQRKFIVQIKKLSAAGHVVCESTGPYHLPMCLALQEAGIAFTIANAARIYYFGLSEGIIAKNDPIDAALIERFAQSKRPPADPPLCREQLALSESVTHRQQLVEMIKVLRTHRQQVLHAALVTEIDQSILVLEKRLAALDRQLRAKIDAHPLWKAKFERLTQTKGVGFVTALTLLAKMSELGTLNRGQCAALAGLAPYDNDSGKYAGKRTIRGGRQEVRRALYMAALSAATHNPILKTFYQRLRGQKKLFKVAITAVMRKLLLHLNTVLKTLTAPPQTAAS</sequence>
<dbReference type="NCBIfam" id="NF033542">
    <property type="entry name" value="transpos_IS110"/>
    <property type="match status" value="1"/>
</dbReference>
<gene>
    <name evidence="3" type="ORF">CfE428DRAFT_1716</name>
</gene>
<accession>B4CYH8</accession>
<dbReference type="InParanoid" id="B4CYH8"/>
<proteinExistence type="predicted"/>